<keyword evidence="4" id="KW-1185">Reference proteome</keyword>
<evidence type="ECO:0000313" key="2">
    <source>
        <dbReference type="EMBL" id="ESN92128.1"/>
    </source>
</evidence>
<dbReference type="KEGG" id="hro:HELRODRAFT_181747"/>
<dbReference type="InterPro" id="IPR031314">
    <property type="entry name" value="DNK_dom"/>
</dbReference>
<dbReference type="eggNOG" id="KOG3877">
    <property type="taxonomic scope" value="Eukaryota"/>
</dbReference>
<dbReference type="STRING" id="6412.T1FHA0"/>
<accession>T1FHA0</accession>
<dbReference type="FunCoup" id="T1FHA0">
    <property type="interactions" value="928"/>
</dbReference>
<dbReference type="RefSeq" id="XP_009029781.1">
    <property type="nucleotide sequence ID" value="XM_009031533.1"/>
</dbReference>
<dbReference type="OrthoDB" id="17400at2759"/>
<dbReference type="GeneID" id="20208199"/>
<dbReference type="EMBL" id="AMQM01007788">
    <property type="status" value="NOT_ANNOTATED_CDS"/>
    <property type="molecule type" value="Genomic_DNA"/>
</dbReference>
<dbReference type="OMA" id="CRFDQYL"/>
<evidence type="ECO:0000259" key="1">
    <source>
        <dbReference type="Pfam" id="PF01712"/>
    </source>
</evidence>
<dbReference type="AlphaFoldDB" id="T1FHA0"/>
<organism evidence="3 4">
    <name type="scientific">Helobdella robusta</name>
    <name type="common">Californian leech</name>
    <dbReference type="NCBI Taxonomy" id="6412"/>
    <lineage>
        <taxon>Eukaryota</taxon>
        <taxon>Metazoa</taxon>
        <taxon>Spiralia</taxon>
        <taxon>Lophotrochozoa</taxon>
        <taxon>Annelida</taxon>
        <taxon>Clitellata</taxon>
        <taxon>Hirudinea</taxon>
        <taxon>Rhynchobdellida</taxon>
        <taxon>Glossiphoniidae</taxon>
        <taxon>Helobdella</taxon>
    </lineage>
</organism>
<dbReference type="Pfam" id="PF01712">
    <property type="entry name" value="dNK"/>
    <property type="match status" value="1"/>
</dbReference>
<reference evidence="4" key="1">
    <citation type="submission" date="2012-12" db="EMBL/GenBank/DDBJ databases">
        <authorList>
            <person name="Hellsten U."/>
            <person name="Grimwood J."/>
            <person name="Chapman J.A."/>
            <person name="Shapiro H."/>
            <person name="Aerts A."/>
            <person name="Otillar R.P."/>
            <person name="Terry A.Y."/>
            <person name="Boore J.L."/>
            <person name="Simakov O."/>
            <person name="Marletaz F."/>
            <person name="Cho S.-J."/>
            <person name="Edsinger-Gonzales E."/>
            <person name="Havlak P."/>
            <person name="Kuo D.-H."/>
            <person name="Larsson T."/>
            <person name="Lv J."/>
            <person name="Arendt D."/>
            <person name="Savage R."/>
            <person name="Osoegawa K."/>
            <person name="de Jong P."/>
            <person name="Lindberg D.R."/>
            <person name="Seaver E.C."/>
            <person name="Weisblat D.A."/>
            <person name="Putnam N.H."/>
            <person name="Grigoriev I.V."/>
            <person name="Rokhsar D.S."/>
        </authorList>
    </citation>
    <scope>NUCLEOTIDE SEQUENCE</scope>
</reference>
<dbReference type="SUPFAM" id="SSF52540">
    <property type="entry name" value="P-loop containing nucleoside triphosphate hydrolases"/>
    <property type="match status" value="1"/>
</dbReference>
<dbReference type="InterPro" id="IPR027417">
    <property type="entry name" value="P-loop_NTPase"/>
</dbReference>
<evidence type="ECO:0000313" key="4">
    <source>
        <dbReference type="Proteomes" id="UP000015101"/>
    </source>
</evidence>
<dbReference type="GO" id="GO:0006120">
    <property type="term" value="P:mitochondrial electron transport, NADH to ubiquinone"/>
    <property type="evidence" value="ECO:0000318"/>
    <property type="project" value="GO_Central"/>
</dbReference>
<feature type="domain" description="Deoxynucleoside kinase" evidence="1">
    <location>
        <begin position="81"/>
        <end position="296"/>
    </location>
</feature>
<dbReference type="GO" id="GO:0005737">
    <property type="term" value="C:cytoplasm"/>
    <property type="evidence" value="ECO:0000318"/>
    <property type="project" value="GO_Central"/>
</dbReference>
<dbReference type="Proteomes" id="UP000015101">
    <property type="component" value="Unassembled WGS sequence"/>
</dbReference>
<dbReference type="GO" id="GO:0045271">
    <property type="term" value="C:respiratory chain complex I"/>
    <property type="evidence" value="ECO:0000318"/>
    <property type="project" value="GO_Central"/>
</dbReference>
<dbReference type="EnsemblMetazoa" id="HelroT181747">
    <property type="protein sequence ID" value="HelroP181747"/>
    <property type="gene ID" value="HelroG181747"/>
</dbReference>
<sequence>MFSSKIPSQLIGSAVLKNGKNFLFPISSAAINRTQVATLKATYGEKYPYAEPFPYKLKPYTTFHAYYDKALKRFNENSKIIVVEGNIAVGKSNFAKRLAAGFDMEYFGPLSDRAVFTNNDYKMDVRTLNDMLPESAKFYDLADFYKDPHPEKGTVGKLLINWYREKFFYYCEALKHLLNTGQGVVMATSVYSDAVYVNALRSVGWCTPEFVKYYRTLMNQSICELMKPHLTIYLDAPVDVIKERIQKRKIPSEVGARNLTEKYLKAIEDSYKNQFLPEFRYRLIIEELQWLKLEGEDKDDPRFEDWNRSDDDTLMEMRLFLENDIDKYHLFTMPQPWDCPEIMMKPDDQFVYDRLAEEHPVFKHRPGWSPELGHSVLFKF</sequence>
<dbReference type="Gene3D" id="3.40.50.300">
    <property type="entry name" value="P-loop containing nucleotide triphosphate hydrolases"/>
    <property type="match status" value="1"/>
</dbReference>
<gene>
    <name evidence="3" type="primary">20208199</name>
    <name evidence="2" type="ORF">HELRODRAFT_181747</name>
</gene>
<dbReference type="InParanoid" id="T1FHA0"/>
<dbReference type="PANTHER" id="PTHR10513:SF15">
    <property type="entry name" value="NADH DEHYDROGENASE [UBIQUINONE] 1 ALPHA SUBCOMPLEX SUBUNIT 10, MITOCHONDRIAL"/>
    <property type="match status" value="1"/>
</dbReference>
<reference evidence="2 4" key="2">
    <citation type="journal article" date="2013" name="Nature">
        <title>Insights into bilaterian evolution from three spiralian genomes.</title>
        <authorList>
            <person name="Simakov O."/>
            <person name="Marletaz F."/>
            <person name="Cho S.J."/>
            <person name="Edsinger-Gonzales E."/>
            <person name="Havlak P."/>
            <person name="Hellsten U."/>
            <person name="Kuo D.H."/>
            <person name="Larsson T."/>
            <person name="Lv J."/>
            <person name="Arendt D."/>
            <person name="Savage R."/>
            <person name="Osoegawa K."/>
            <person name="de Jong P."/>
            <person name="Grimwood J."/>
            <person name="Chapman J.A."/>
            <person name="Shapiro H."/>
            <person name="Aerts A."/>
            <person name="Otillar R.P."/>
            <person name="Terry A.Y."/>
            <person name="Boore J.L."/>
            <person name="Grigoriev I.V."/>
            <person name="Lindberg D.R."/>
            <person name="Seaver E.C."/>
            <person name="Weisblat D.A."/>
            <person name="Putnam N.H."/>
            <person name="Rokhsar D.S."/>
        </authorList>
    </citation>
    <scope>NUCLEOTIDE SEQUENCE</scope>
</reference>
<proteinExistence type="predicted"/>
<reference evidence="3" key="3">
    <citation type="submission" date="2015-06" db="UniProtKB">
        <authorList>
            <consortium name="EnsemblMetazoa"/>
        </authorList>
    </citation>
    <scope>IDENTIFICATION</scope>
</reference>
<name>T1FHA0_HELRO</name>
<dbReference type="InterPro" id="IPR050566">
    <property type="entry name" value="Deoxyribonucleoside_kinase"/>
</dbReference>
<dbReference type="HOGENOM" id="CLU_050591_1_0_1"/>
<dbReference type="CTD" id="20208199"/>
<evidence type="ECO:0000313" key="3">
    <source>
        <dbReference type="EnsemblMetazoa" id="HelroP181747"/>
    </source>
</evidence>
<dbReference type="PANTHER" id="PTHR10513">
    <property type="entry name" value="DEOXYNUCLEOSIDE KINASE"/>
    <property type="match status" value="1"/>
</dbReference>
<dbReference type="EMBL" id="KB097667">
    <property type="protein sequence ID" value="ESN92128.1"/>
    <property type="molecule type" value="Genomic_DNA"/>
</dbReference>
<protein>
    <recommendedName>
        <fullName evidence="1">Deoxynucleoside kinase domain-containing protein</fullName>
    </recommendedName>
</protein>
<dbReference type="GO" id="GO:0005739">
    <property type="term" value="C:mitochondrion"/>
    <property type="evidence" value="ECO:0007669"/>
    <property type="project" value="GOC"/>
</dbReference>